<reference evidence="2 3" key="1">
    <citation type="submission" date="2019-03" db="EMBL/GenBank/DDBJ databases">
        <title>Draft genome sequences of novel Actinobacteria.</title>
        <authorList>
            <person name="Sahin N."/>
            <person name="Ay H."/>
            <person name="Saygin H."/>
        </authorList>
    </citation>
    <scope>NUCLEOTIDE SEQUENCE [LARGE SCALE GENOMIC DNA]</scope>
    <source>
        <strain evidence="2 3">KC712</strain>
    </source>
</reference>
<evidence type="ECO:0000313" key="3">
    <source>
        <dbReference type="Proteomes" id="UP000294543"/>
    </source>
</evidence>
<dbReference type="SUPFAM" id="SSF53474">
    <property type="entry name" value="alpha/beta-Hydrolases"/>
    <property type="match status" value="1"/>
</dbReference>
<accession>A0A4R4WV30</accession>
<name>A0A4R4WV30_9ACTN</name>
<dbReference type="InterPro" id="IPR029058">
    <property type="entry name" value="AB_hydrolase_fold"/>
</dbReference>
<proteinExistence type="predicted"/>
<dbReference type="AlphaFoldDB" id="A0A4R4WV30"/>
<comment type="caution">
    <text evidence="2">The sequence shown here is derived from an EMBL/GenBank/DDBJ whole genome shotgun (WGS) entry which is preliminary data.</text>
</comment>
<evidence type="ECO:0000259" key="1">
    <source>
        <dbReference type="Pfam" id="PF12697"/>
    </source>
</evidence>
<dbReference type="EMBL" id="SMKP01000033">
    <property type="protein sequence ID" value="TDD21589.1"/>
    <property type="molecule type" value="Genomic_DNA"/>
</dbReference>
<organism evidence="2 3">
    <name type="scientific">Nonomuraea diastatica</name>
    <dbReference type="NCBI Taxonomy" id="1848329"/>
    <lineage>
        <taxon>Bacteria</taxon>
        <taxon>Bacillati</taxon>
        <taxon>Actinomycetota</taxon>
        <taxon>Actinomycetes</taxon>
        <taxon>Streptosporangiales</taxon>
        <taxon>Streptosporangiaceae</taxon>
        <taxon>Nonomuraea</taxon>
    </lineage>
</organism>
<feature type="domain" description="AB hydrolase-1" evidence="1">
    <location>
        <begin position="90"/>
        <end position="235"/>
    </location>
</feature>
<dbReference type="InterPro" id="IPR000073">
    <property type="entry name" value="AB_hydrolase_1"/>
</dbReference>
<protein>
    <submittedName>
        <fullName evidence="2">Alpha/beta hydrolase</fullName>
    </submittedName>
</protein>
<evidence type="ECO:0000313" key="2">
    <source>
        <dbReference type="EMBL" id="TDD21589.1"/>
    </source>
</evidence>
<sequence>MLGPVLSRTSTFHFEAVRALWSSPFNMRTAEFHLASGDPRRVDCASRSRTWFDAGLAALGVEATRSRVPYEDAEMETIFLRSPRPDARDVLVVHGGFDSTPEELYFVIGAGALERGFHVLLYEGPGQGNLLREFGMPFTPDWERPAATAIDSLGRHCDPGAIIGVGLSFGGHLLARAVSKERRYDAIVLFDYFPGMLRAFTHKMPRLLRGRITAMPAWLQLLIRLNARYDAELRWATRCGRSV</sequence>
<dbReference type="OrthoDB" id="9765647at2"/>
<dbReference type="Gene3D" id="3.40.50.1820">
    <property type="entry name" value="alpha/beta hydrolase"/>
    <property type="match status" value="1"/>
</dbReference>
<gene>
    <name evidence="2" type="ORF">E1294_14185</name>
</gene>
<keyword evidence="2" id="KW-0378">Hydrolase</keyword>
<dbReference type="GO" id="GO:0016787">
    <property type="term" value="F:hydrolase activity"/>
    <property type="evidence" value="ECO:0007669"/>
    <property type="project" value="UniProtKB-KW"/>
</dbReference>
<dbReference type="Pfam" id="PF12697">
    <property type="entry name" value="Abhydrolase_6"/>
    <property type="match status" value="1"/>
</dbReference>
<keyword evidence="3" id="KW-1185">Reference proteome</keyword>
<dbReference type="Proteomes" id="UP000294543">
    <property type="component" value="Unassembled WGS sequence"/>
</dbReference>